<evidence type="ECO:0000313" key="2">
    <source>
        <dbReference type="Proteomes" id="UP000035331"/>
    </source>
</evidence>
<name>A0A0G3CHF5_METBA</name>
<evidence type="ECO:0000313" key="1">
    <source>
        <dbReference type="EMBL" id="AKJ40130.1"/>
    </source>
</evidence>
<dbReference type="PATRIC" id="fig|796385.3.peg.3843"/>
<sequence length="79" mass="9135">MWEEDLKNLDTLSLFSPPPLLKGYMYGPQEAHKARNSNRLLAIRLETNKSCNLRCRYCYAQSGEDSAKIADFNNLKRII</sequence>
<protein>
    <submittedName>
        <fullName evidence="1">Radical SAM domain-containing protein</fullName>
    </submittedName>
</protein>
<gene>
    <name evidence="1" type="ORF">MCM1_3143</name>
</gene>
<accession>A0A0G3CHF5</accession>
<dbReference type="AlphaFoldDB" id="A0A0G3CHF5"/>
<dbReference type="SUPFAM" id="SSF102114">
    <property type="entry name" value="Radical SAM enzymes"/>
    <property type="match status" value="1"/>
</dbReference>
<reference evidence="2" key="1">
    <citation type="submission" date="2014-06" db="EMBL/GenBank/DDBJ databases">
        <title>The complete genome sequence of Methanosarcina barkeri CM1.</title>
        <authorList>
            <consortium name="Pastoral Greenhouse Gas Research Consortium"/>
            <person name="Lambie S.C."/>
            <person name="Leahy S.C."/>
            <person name="Kelly W.J."/>
            <person name="Li D."/>
            <person name="Reilly K."/>
            <person name="Attwood G.T."/>
            <person name="Altermann E."/>
        </authorList>
    </citation>
    <scope>NUCLEOTIDE SEQUENCE [LARGE SCALE GENOMIC DNA]</scope>
    <source>
        <strain evidence="2">CM1</strain>
    </source>
</reference>
<dbReference type="EMBL" id="CP008746">
    <property type="protein sequence ID" value="AKJ40130.1"/>
    <property type="molecule type" value="Genomic_DNA"/>
</dbReference>
<proteinExistence type="predicted"/>
<reference evidence="1 2" key="2">
    <citation type="journal article" date="2015" name="Stand. Genomic Sci.">
        <title>The complete genome sequence of the rumen methanogen Methanosarcina barkeri CM1.</title>
        <authorList>
            <person name="Lambie S.C."/>
            <person name="Kelly W.J."/>
            <person name="Leahy S.C."/>
            <person name="Li D."/>
            <person name="Reilly K."/>
            <person name="McAllister T.A."/>
            <person name="Valle E.R."/>
            <person name="Attwood G.T."/>
            <person name="Altermann E."/>
        </authorList>
    </citation>
    <scope>NUCLEOTIDE SEQUENCE [LARGE SCALE GENOMIC DNA]</scope>
    <source>
        <strain evidence="1 2">CM1</strain>
    </source>
</reference>
<organism evidence="1 2">
    <name type="scientific">Methanosarcina barkeri CM1</name>
    <dbReference type="NCBI Taxonomy" id="796385"/>
    <lineage>
        <taxon>Archaea</taxon>
        <taxon>Methanobacteriati</taxon>
        <taxon>Methanobacteriota</taxon>
        <taxon>Stenosarchaea group</taxon>
        <taxon>Methanomicrobia</taxon>
        <taxon>Methanosarcinales</taxon>
        <taxon>Methanosarcinaceae</taxon>
        <taxon>Methanosarcina</taxon>
    </lineage>
</organism>
<dbReference type="InterPro" id="IPR013785">
    <property type="entry name" value="Aldolase_TIM"/>
</dbReference>
<dbReference type="Gene3D" id="3.20.20.70">
    <property type="entry name" value="Aldolase class I"/>
    <property type="match status" value="1"/>
</dbReference>
<dbReference type="InterPro" id="IPR058240">
    <property type="entry name" value="rSAM_sf"/>
</dbReference>
<dbReference type="Proteomes" id="UP000035331">
    <property type="component" value="Chromosome"/>
</dbReference>